<evidence type="ECO:0000313" key="2">
    <source>
        <dbReference type="EMBL" id="TFK98445.1"/>
    </source>
</evidence>
<evidence type="ECO:0000256" key="1">
    <source>
        <dbReference type="SAM" id="MobiDB-lite"/>
    </source>
</evidence>
<gene>
    <name evidence="2" type="ORF">BDV98DRAFT_572692</name>
</gene>
<feature type="region of interest" description="Disordered" evidence="1">
    <location>
        <begin position="223"/>
        <end position="245"/>
    </location>
</feature>
<keyword evidence="3" id="KW-1185">Reference proteome</keyword>
<proteinExistence type="predicted"/>
<accession>A0A5C3Q8Q8</accession>
<name>A0A5C3Q8Q8_9AGAR</name>
<protein>
    <submittedName>
        <fullName evidence="2">Uncharacterized protein</fullName>
    </submittedName>
</protein>
<dbReference type="EMBL" id="ML178839">
    <property type="protein sequence ID" value="TFK98445.1"/>
    <property type="molecule type" value="Genomic_DNA"/>
</dbReference>
<evidence type="ECO:0000313" key="3">
    <source>
        <dbReference type="Proteomes" id="UP000305067"/>
    </source>
</evidence>
<sequence>MISRPFLSATSLPIWTTSTSKEIVVSSRCHCPSTVKAVPKSCFVSDGSHIKACLDRNQAKKEVKRNVSYTLIGLHHLAPLVVSSLRVRQLLKPLEMLHPLSPRLPFLPAPELGRLHTAVLNQIQRPKSETFNGCSSCILAFDPESVETQLRGQQLLNVGMMTRVDLRAVAEECHSHAFNLSNLQAHEKDTYALCYDIAVPVVPRGRQMIEPCDWVFTSQRRHREQGGNGVGSEEKQGSEGPVGGARTEAIKAGNELAIKLRNRHRFCAEYSFDSRNPQECSKPRLSCESTDAWHAA</sequence>
<dbReference type="Proteomes" id="UP000305067">
    <property type="component" value="Unassembled WGS sequence"/>
</dbReference>
<feature type="region of interest" description="Disordered" evidence="1">
    <location>
        <begin position="274"/>
        <end position="296"/>
    </location>
</feature>
<reference evidence="2 3" key="1">
    <citation type="journal article" date="2019" name="Nat. Ecol. Evol.">
        <title>Megaphylogeny resolves global patterns of mushroom evolution.</title>
        <authorList>
            <person name="Varga T."/>
            <person name="Krizsan K."/>
            <person name="Foldi C."/>
            <person name="Dima B."/>
            <person name="Sanchez-Garcia M."/>
            <person name="Sanchez-Ramirez S."/>
            <person name="Szollosi G.J."/>
            <person name="Szarkandi J.G."/>
            <person name="Papp V."/>
            <person name="Albert L."/>
            <person name="Andreopoulos W."/>
            <person name="Angelini C."/>
            <person name="Antonin V."/>
            <person name="Barry K.W."/>
            <person name="Bougher N.L."/>
            <person name="Buchanan P."/>
            <person name="Buyck B."/>
            <person name="Bense V."/>
            <person name="Catcheside P."/>
            <person name="Chovatia M."/>
            <person name="Cooper J."/>
            <person name="Damon W."/>
            <person name="Desjardin D."/>
            <person name="Finy P."/>
            <person name="Geml J."/>
            <person name="Haridas S."/>
            <person name="Hughes K."/>
            <person name="Justo A."/>
            <person name="Karasinski D."/>
            <person name="Kautmanova I."/>
            <person name="Kiss B."/>
            <person name="Kocsube S."/>
            <person name="Kotiranta H."/>
            <person name="LaButti K.M."/>
            <person name="Lechner B.E."/>
            <person name="Liimatainen K."/>
            <person name="Lipzen A."/>
            <person name="Lukacs Z."/>
            <person name="Mihaltcheva S."/>
            <person name="Morgado L.N."/>
            <person name="Niskanen T."/>
            <person name="Noordeloos M.E."/>
            <person name="Ohm R.A."/>
            <person name="Ortiz-Santana B."/>
            <person name="Ovrebo C."/>
            <person name="Racz N."/>
            <person name="Riley R."/>
            <person name="Savchenko A."/>
            <person name="Shiryaev A."/>
            <person name="Soop K."/>
            <person name="Spirin V."/>
            <person name="Szebenyi C."/>
            <person name="Tomsovsky M."/>
            <person name="Tulloss R.E."/>
            <person name="Uehling J."/>
            <person name="Grigoriev I.V."/>
            <person name="Vagvolgyi C."/>
            <person name="Papp T."/>
            <person name="Martin F.M."/>
            <person name="Miettinen O."/>
            <person name="Hibbett D.S."/>
            <person name="Nagy L.G."/>
        </authorList>
    </citation>
    <scope>NUCLEOTIDE SEQUENCE [LARGE SCALE GENOMIC DNA]</scope>
    <source>
        <strain evidence="2 3">CBS 309.79</strain>
    </source>
</reference>
<organism evidence="2 3">
    <name type="scientific">Pterulicium gracile</name>
    <dbReference type="NCBI Taxonomy" id="1884261"/>
    <lineage>
        <taxon>Eukaryota</taxon>
        <taxon>Fungi</taxon>
        <taxon>Dikarya</taxon>
        <taxon>Basidiomycota</taxon>
        <taxon>Agaricomycotina</taxon>
        <taxon>Agaricomycetes</taxon>
        <taxon>Agaricomycetidae</taxon>
        <taxon>Agaricales</taxon>
        <taxon>Pleurotineae</taxon>
        <taxon>Pterulaceae</taxon>
        <taxon>Pterulicium</taxon>
    </lineage>
</organism>
<dbReference type="AlphaFoldDB" id="A0A5C3Q8Q8"/>